<evidence type="ECO:0000256" key="3">
    <source>
        <dbReference type="ARBA" id="ARBA00022801"/>
    </source>
</evidence>
<feature type="compositionally biased region" description="Polar residues" evidence="5">
    <location>
        <begin position="1"/>
        <end position="15"/>
    </location>
</feature>
<dbReference type="OrthoDB" id="9813118at2"/>
<dbReference type="PANTHER" id="PTHR47053:SF1">
    <property type="entry name" value="MUREIN DD-ENDOPEPTIDASE MEPH-RELATED"/>
    <property type="match status" value="1"/>
</dbReference>
<dbReference type="Proteomes" id="UP000266340">
    <property type="component" value="Unassembled WGS sequence"/>
</dbReference>
<keyword evidence="8" id="KW-1185">Reference proteome</keyword>
<dbReference type="GO" id="GO:0006508">
    <property type="term" value="P:proteolysis"/>
    <property type="evidence" value="ECO:0007669"/>
    <property type="project" value="UniProtKB-KW"/>
</dbReference>
<proteinExistence type="inferred from homology"/>
<dbReference type="Pfam" id="PF00877">
    <property type="entry name" value="NLPC_P60"/>
    <property type="match status" value="1"/>
</dbReference>
<dbReference type="PROSITE" id="PS51935">
    <property type="entry name" value="NLPC_P60"/>
    <property type="match status" value="1"/>
</dbReference>
<dbReference type="InterPro" id="IPR012854">
    <property type="entry name" value="Cu_amine_oxidase-like_N"/>
</dbReference>
<dbReference type="Pfam" id="PF07833">
    <property type="entry name" value="Cu_amine_oxidN1"/>
    <property type="match status" value="1"/>
</dbReference>
<dbReference type="SUPFAM" id="SSF55383">
    <property type="entry name" value="Copper amine oxidase, domain N"/>
    <property type="match status" value="1"/>
</dbReference>
<evidence type="ECO:0000256" key="2">
    <source>
        <dbReference type="ARBA" id="ARBA00022670"/>
    </source>
</evidence>
<dbReference type="InterPro" id="IPR051202">
    <property type="entry name" value="Peptidase_C40"/>
</dbReference>
<sequence>MKKQSGTVKIHSSGQAPADLNEGRHVVKARTIHNTDYVALDEVSKAVGYNGKWLKDGSYGIGDYDVAYKFRTGDSTAVMREKAVKLPAPAVKEGNRLFVPSAGLGDWLGKEAAFSVEPGQVSFFPKPTAKETGETGATLDFKDKLPKAEGKFRVKANADNQTDNPAYSLLEKAKKYIGVKYDFGAEPYSQSGKFDCSSFTNYLFSQYGVNLPRTADDQAQLGKSVSRDELQAGDLLFFYVPGRFKSNNKVGHVGIYMGDGNMIHSCPEPKDGVQITDINKPFWKETFLSAKRFDLKG</sequence>
<dbReference type="SUPFAM" id="SSF54001">
    <property type="entry name" value="Cysteine proteinases"/>
    <property type="match status" value="1"/>
</dbReference>
<dbReference type="AlphaFoldDB" id="A0A398CSB3"/>
<dbReference type="Gene3D" id="3.90.1720.10">
    <property type="entry name" value="endopeptidase domain like (from Nostoc punctiforme)"/>
    <property type="match status" value="1"/>
</dbReference>
<protein>
    <submittedName>
        <fullName evidence="7">Peptidoglycan endopeptidase</fullName>
    </submittedName>
</protein>
<evidence type="ECO:0000256" key="4">
    <source>
        <dbReference type="ARBA" id="ARBA00022807"/>
    </source>
</evidence>
<keyword evidence="2" id="KW-0645">Protease</keyword>
<feature type="region of interest" description="Disordered" evidence="5">
    <location>
        <begin position="1"/>
        <end position="22"/>
    </location>
</feature>
<dbReference type="InterPro" id="IPR036582">
    <property type="entry name" value="Mao_N_sf"/>
</dbReference>
<organism evidence="7 8">
    <name type="scientific">Cohnella faecalis</name>
    <dbReference type="NCBI Taxonomy" id="2315694"/>
    <lineage>
        <taxon>Bacteria</taxon>
        <taxon>Bacillati</taxon>
        <taxon>Bacillota</taxon>
        <taxon>Bacilli</taxon>
        <taxon>Bacillales</taxon>
        <taxon>Paenibacillaceae</taxon>
        <taxon>Cohnella</taxon>
    </lineage>
</organism>
<dbReference type="GO" id="GO:0008234">
    <property type="term" value="F:cysteine-type peptidase activity"/>
    <property type="evidence" value="ECO:0007669"/>
    <property type="project" value="UniProtKB-KW"/>
</dbReference>
<keyword evidence="4" id="KW-0788">Thiol protease</keyword>
<evidence type="ECO:0000256" key="5">
    <source>
        <dbReference type="SAM" id="MobiDB-lite"/>
    </source>
</evidence>
<dbReference type="InterPro" id="IPR038765">
    <property type="entry name" value="Papain-like_cys_pep_sf"/>
</dbReference>
<evidence type="ECO:0000313" key="8">
    <source>
        <dbReference type="Proteomes" id="UP000266340"/>
    </source>
</evidence>
<dbReference type="EMBL" id="QXJM01000029">
    <property type="protein sequence ID" value="RIE04129.1"/>
    <property type="molecule type" value="Genomic_DNA"/>
</dbReference>
<gene>
    <name evidence="7" type="ORF">D3H35_08305</name>
</gene>
<feature type="domain" description="NlpC/P60" evidence="6">
    <location>
        <begin position="163"/>
        <end position="294"/>
    </location>
</feature>
<reference evidence="7 8" key="1">
    <citation type="submission" date="2018-09" db="EMBL/GenBank/DDBJ databases">
        <title>Cohnella cavernae sp. nov., isolated from a karst cave.</title>
        <authorList>
            <person name="Zhu H."/>
        </authorList>
    </citation>
    <scope>NUCLEOTIDE SEQUENCE [LARGE SCALE GENOMIC DNA]</scope>
    <source>
        <strain evidence="7 8">K2E09-144</strain>
    </source>
</reference>
<evidence type="ECO:0000313" key="7">
    <source>
        <dbReference type="EMBL" id="RIE04129.1"/>
    </source>
</evidence>
<name>A0A398CSB3_9BACL</name>
<accession>A0A398CSB3</accession>
<dbReference type="InterPro" id="IPR000064">
    <property type="entry name" value="NLP_P60_dom"/>
</dbReference>
<evidence type="ECO:0000256" key="1">
    <source>
        <dbReference type="ARBA" id="ARBA00007074"/>
    </source>
</evidence>
<comment type="similarity">
    <text evidence="1">Belongs to the peptidase C40 family.</text>
</comment>
<dbReference type="PANTHER" id="PTHR47053">
    <property type="entry name" value="MUREIN DD-ENDOPEPTIDASE MEPH-RELATED"/>
    <property type="match status" value="1"/>
</dbReference>
<evidence type="ECO:0000259" key="6">
    <source>
        <dbReference type="PROSITE" id="PS51935"/>
    </source>
</evidence>
<keyword evidence="3" id="KW-0378">Hydrolase</keyword>
<comment type="caution">
    <text evidence="7">The sequence shown here is derived from an EMBL/GenBank/DDBJ whole genome shotgun (WGS) entry which is preliminary data.</text>
</comment>